<feature type="region of interest" description="Disordered" evidence="13">
    <location>
        <begin position="1"/>
        <end position="33"/>
    </location>
</feature>
<evidence type="ECO:0000256" key="8">
    <source>
        <dbReference type="ARBA" id="ARBA00022989"/>
    </source>
</evidence>
<dbReference type="GO" id="GO:0042383">
    <property type="term" value="C:sarcolemma"/>
    <property type="evidence" value="ECO:0007669"/>
    <property type="project" value="UniProtKB-SubCell"/>
</dbReference>
<evidence type="ECO:0000256" key="5">
    <source>
        <dbReference type="ARBA" id="ARBA00022490"/>
    </source>
</evidence>
<evidence type="ECO:0000256" key="1">
    <source>
        <dbReference type="ARBA" id="ARBA00004245"/>
    </source>
</evidence>
<evidence type="ECO:0000256" key="6">
    <source>
        <dbReference type="ARBA" id="ARBA00022692"/>
    </source>
</evidence>
<evidence type="ECO:0000313" key="15">
    <source>
        <dbReference type="EMBL" id="KAL3116903.1"/>
    </source>
</evidence>
<keyword evidence="7" id="KW-0735">Signal-anchor</keyword>
<dbReference type="Proteomes" id="UP001620626">
    <property type="component" value="Unassembled WGS sequence"/>
</dbReference>
<reference evidence="15 16" key="1">
    <citation type="submission" date="2024-10" db="EMBL/GenBank/DDBJ databases">
        <authorList>
            <person name="Kim D."/>
        </authorList>
    </citation>
    <scope>NUCLEOTIDE SEQUENCE [LARGE SCALE GENOMIC DNA]</scope>
    <source>
        <strain evidence="15">BH-2024</strain>
    </source>
</reference>
<keyword evidence="4" id="KW-1003">Cell membrane</keyword>
<keyword evidence="12" id="KW-0206">Cytoskeleton</keyword>
<comment type="caution">
    <text evidence="15">The sequence shown here is derived from an EMBL/GenBank/DDBJ whole genome shotgun (WGS) entry which is preliminary data.</text>
</comment>
<evidence type="ECO:0000313" key="16">
    <source>
        <dbReference type="Proteomes" id="UP001620626"/>
    </source>
</evidence>
<keyword evidence="5" id="KW-0963">Cytoplasm</keyword>
<dbReference type="InterPro" id="IPR006875">
    <property type="entry name" value="Sarcoglycan"/>
</dbReference>
<comment type="similarity">
    <text evidence="3">Belongs to the sarcoglycan beta/delta/gamma/zeta family.</text>
</comment>
<feature type="transmembrane region" description="Helical" evidence="14">
    <location>
        <begin position="126"/>
        <end position="149"/>
    </location>
</feature>
<keyword evidence="8 14" id="KW-1133">Transmembrane helix</keyword>
<evidence type="ECO:0000256" key="4">
    <source>
        <dbReference type="ARBA" id="ARBA00022475"/>
    </source>
</evidence>
<evidence type="ECO:0000256" key="12">
    <source>
        <dbReference type="ARBA" id="ARBA00023212"/>
    </source>
</evidence>
<keyword evidence="6 14" id="KW-0812">Transmembrane</keyword>
<gene>
    <name evidence="15" type="ORF">niasHT_001632</name>
</gene>
<keyword evidence="16" id="KW-1185">Reference proteome</keyword>
<evidence type="ECO:0000256" key="10">
    <source>
        <dbReference type="ARBA" id="ARBA00023157"/>
    </source>
</evidence>
<organism evidence="15 16">
    <name type="scientific">Heterodera trifolii</name>
    <dbReference type="NCBI Taxonomy" id="157864"/>
    <lineage>
        <taxon>Eukaryota</taxon>
        <taxon>Metazoa</taxon>
        <taxon>Ecdysozoa</taxon>
        <taxon>Nematoda</taxon>
        <taxon>Chromadorea</taxon>
        <taxon>Rhabditida</taxon>
        <taxon>Tylenchina</taxon>
        <taxon>Tylenchomorpha</taxon>
        <taxon>Tylenchoidea</taxon>
        <taxon>Heteroderidae</taxon>
        <taxon>Heteroderinae</taxon>
        <taxon>Heterodera</taxon>
    </lineage>
</organism>
<evidence type="ECO:0008006" key="17">
    <source>
        <dbReference type="Google" id="ProtNLM"/>
    </source>
</evidence>
<comment type="subcellular location">
    <subcellularLocation>
        <location evidence="2">Cell membrane</location>
        <location evidence="2">Sarcolemma</location>
        <topology evidence="2">Single-pass type II membrane protein</topology>
    </subcellularLocation>
    <subcellularLocation>
        <location evidence="1">Cytoplasm</location>
        <location evidence="1">Cytoskeleton</location>
    </subcellularLocation>
</comment>
<feature type="compositionally biased region" description="Basic residues" evidence="13">
    <location>
        <begin position="1"/>
        <end position="12"/>
    </location>
</feature>
<dbReference type="GO" id="GO:0005856">
    <property type="term" value="C:cytoskeleton"/>
    <property type="evidence" value="ECO:0007669"/>
    <property type="project" value="UniProtKB-SubCell"/>
</dbReference>
<dbReference type="PANTHER" id="PTHR12939:SF10">
    <property type="entry name" value="EG:4F1.1 PROTEIN"/>
    <property type="match status" value="1"/>
</dbReference>
<evidence type="ECO:0000256" key="3">
    <source>
        <dbReference type="ARBA" id="ARBA00007574"/>
    </source>
</evidence>
<dbReference type="InterPro" id="IPR039972">
    <property type="entry name" value="Sarcoglycan_gamma/delta/zeta"/>
</dbReference>
<sequence>MSLSPFHRHHNNHYNTTKNSSSKQPHHHPSPAVAAATALQPYHPFSQHHHHQQHHFHDDEEPIWTCADTFDSSLHRSPPPPLGYQPPAVHGETAQAFPTTVVHASAKSTTPRDIYRVGIYGWRKRCLYAFILLLTLVVFINLAFTFWIMAVLDFSLNGIGALKIEEDRIRVLGRSEFEKPVQFSQLSSTEALSIDSARGVSINAHNASGQNTASLNLQADGRANVMCERFEVVDRQMNVLFSVDSQEIGLNLENLRILDDGGSIFEGAIQTSIVRPEPDSPLSLESPTRDLVVEAGRDIELMSKAGEIQINSIFDINLKARQGEIRLDSSDIFISGLETSTGLGSAQYQLCVCLNGRLFLATVKADCRADRSIC</sequence>
<dbReference type="EMBL" id="JBICBT010000339">
    <property type="protein sequence ID" value="KAL3116903.1"/>
    <property type="molecule type" value="Genomic_DNA"/>
</dbReference>
<dbReference type="AlphaFoldDB" id="A0ABD2LNS7"/>
<dbReference type="Pfam" id="PF04790">
    <property type="entry name" value="Sarcoglycan_1"/>
    <property type="match status" value="1"/>
</dbReference>
<evidence type="ECO:0000256" key="2">
    <source>
        <dbReference type="ARBA" id="ARBA00004274"/>
    </source>
</evidence>
<accession>A0ABD2LNS7</accession>
<proteinExistence type="inferred from homology"/>
<dbReference type="PANTHER" id="PTHR12939">
    <property type="entry name" value="SARCOGLYCAN"/>
    <property type="match status" value="1"/>
</dbReference>
<keyword evidence="11" id="KW-0325">Glycoprotein</keyword>
<evidence type="ECO:0000256" key="11">
    <source>
        <dbReference type="ARBA" id="ARBA00023180"/>
    </source>
</evidence>
<evidence type="ECO:0000256" key="9">
    <source>
        <dbReference type="ARBA" id="ARBA00023136"/>
    </source>
</evidence>
<evidence type="ECO:0000256" key="14">
    <source>
        <dbReference type="SAM" id="Phobius"/>
    </source>
</evidence>
<name>A0ABD2LNS7_9BILA</name>
<keyword evidence="10" id="KW-1015">Disulfide bond</keyword>
<evidence type="ECO:0000256" key="13">
    <source>
        <dbReference type="SAM" id="MobiDB-lite"/>
    </source>
</evidence>
<evidence type="ECO:0000256" key="7">
    <source>
        <dbReference type="ARBA" id="ARBA00022968"/>
    </source>
</evidence>
<protein>
    <recommendedName>
        <fullName evidence="17">Gamma-sarcoglycan</fullName>
    </recommendedName>
</protein>
<keyword evidence="9 14" id="KW-0472">Membrane</keyword>